<feature type="coiled-coil region" evidence="2">
    <location>
        <begin position="302"/>
        <end position="344"/>
    </location>
</feature>
<evidence type="ECO:0000259" key="4">
    <source>
        <dbReference type="Pfam" id="PF02563"/>
    </source>
</evidence>
<dbReference type="InterPro" id="IPR058781">
    <property type="entry name" value="HH_AprE-like"/>
</dbReference>
<feature type="signal peptide" evidence="3">
    <location>
        <begin position="1"/>
        <end position="31"/>
    </location>
</feature>
<dbReference type="Pfam" id="PF10531">
    <property type="entry name" value="SLBB"/>
    <property type="match status" value="1"/>
</dbReference>
<feature type="domain" description="Polysaccharide export protein N-terminal" evidence="4">
    <location>
        <begin position="37"/>
        <end position="108"/>
    </location>
</feature>
<evidence type="ECO:0000259" key="6">
    <source>
        <dbReference type="Pfam" id="PF25994"/>
    </source>
</evidence>
<dbReference type="InterPro" id="IPR019554">
    <property type="entry name" value="Soluble_ligand-bd"/>
</dbReference>
<comment type="caution">
    <text evidence="7">The sequence shown here is derived from an EMBL/GenBank/DDBJ whole genome shotgun (WGS) entry which is preliminary data.</text>
</comment>
<dbReference type="GO" id="GO:0015159">
    <property type="term" value="F:polysaccharide transmembrane transporter activity"/>
    <property type="evidence" value="ECO:0007669"/>
    <property type="project" value="InterPro"/>
</dbReference>
<proteinExistence type="predicted"/>
<keyword evidence="8" id="KW-1185">Reference proteome</keyword>
<reference evidence="7 8" key="1">
    <citation type="submission" date="2018-07" db="EMBL/GenBank/DDBJ databases">
        <title>Genomic Encyclopedia of Type Strains, Phase IV (KMG-IV): sequencing the most valuable type-strain genomes for metagenomic binning, comparative biology and taxonomic classification.</title>
        <authorList>
            <person name="Goeker M."/>
        </authorList>
    </citation>
    <scope>NUCLEOTIDE SEQUENCE [LARGE SCALE GENOMIC DNA]</scope>
    <source>
        <strain evidence="7 8">DSM 14364</strain>
    </source>
</reference>
<evidence type="ECO:0000313" key="8">
    <source>
        <dbReference type="Proteomes" id="UP000254925"/>
    </source>
</evidence>
<organism evidence="7 8">
    <name type="scientific">Microvirga subterranea</name>
    <dbReference type="NCBI Taxonomy" id="186651"/>
    <lineage>
        <taxon>Bacteria</taxon>
        <taxon>Pseudomonadati</taxon>
        <taxon>Pseudomonadota</taxon>
        <taxon>Alphaproteobacteria</taxon>
        <taxon>Hyphomicrobiales</taxon>
        <taxon>Methylobacteriaceae</taxon>
        <taxon>Microvirga</taxon>
    </lineage>
</organism>
<evidence type="ECO:0000256" key="2">
    <source>
        <dbReference type="SAM" id="Coils"/>
    </source>
</evidence>
<evidence type="ECO:0000259" key="5">
    <source>
        <dbReference type="Pfam" id="PF10531"/>
    </source>
</evidence>
<evidence type="ECO:0000313" key="7">
    <source>
        <dbReference type="EMBL" id="RDI60803.1"/>
    </source>
</evidence>
<evidence type="ECO:0000256" key="3">
    <source>
        <dbReference type="SAM" id="SignalP"/>
    </source>
</evidence>
<dbReference type="Gene3D" id="3.10.560.10">
    <property type="entry name" value="Outer membrane lipoprotein wza domain like"/>
    <property type="match status" value="1"/>
</dbReference>
<dbReference type="Pfam" id="PF25994">
    <property type="entry name" value="HH_AprE"/>
    <property type="match status" value="1"/>
</dbReference>
<feature type="domain" description="Soluble ligand binding" evidence="5">
    <location>
        <begin position="114"/>
        <end position="145"/>
    </location>
</feature>
<protein>
    <submittedName>
        <fullName evidence="7">Polysaccharide export outer membrane protein</fullName>
    </submittedName>
</protein>
<dbReference type="OrthoDB" id="9798876at2"/>
<dbReference type="AlphaFoldDB" id="A0A370HQH9"/>
<dbReference type="EMBL" id="QQBB01000002">
    <property type="protein sequence ID" value="RDI60803.1"/>
    <property type="molecule type" value="Genomic_DNA"/>
</dbReference>
<feature type="coiled-coil region" evidence="2">
    <location>
        <begin position="222"/>
        <end position="270"/>
    </location>
</feature>
<keyword evidence="2" id="KW-0175">Coiled coil</keyword>
<dbReference type="Pfam" id="PF02563">
    <property type="entry name" value="Poly_export"/>
    <property type="match status" value="1"/>
</dbReference>
<dbReference type="PANTHER" id="PTHR33619">
    <property type="entry name" value="POLYSACCHARIDE EXPORT PROTEIN GFCE-RELATED"/>
    <property type="match status" value="1"/>
</dbReference>
<dbReference type="Gene3D" id="3.30.1950.10">
    <property type="entry name" value="wza like domain"/>
    <property type="match status" value="1"/>
</dbReference>
<dbReference type="Proteomes" id="UP000254925">
    <property type="component" value="Unassembled WGS sequence"/>
</dbReference>
<evidence type="ECO:0000256" key="1">
    <source>
        <dbReference type="ARBA" id="ARBA00022729"/>
    </source>
</evidence>
<name>A0A370HQH9_9HYPH</name>
<keyword evidence="1 3" id="KW-0732">Signal</keyword>
<gene>
    <name evidence="7" type="ORF">DES45_102191</name>
</gene>
<dbReference type="InterPro" id="IPR049712">
    <property type="entry name" value="Poly_export"/>
</dbReference>
<feature type="chain" id="PRO_5016926193" evidence="3">
    <location>
        <begin position="32"/>
        <end position="438"/>
    </location>
</feature>
<dbReference type="InterPro" id="IPR003715">
    <property type="entry name" value="Poly_export_N"/>
</dbReference>
<dbReference type="PANTHER" id="PTHR33619:SF3">
    <property type="entry name" value="POLYSACCHARIDE EXPORT PROTEIN GFCE-RELATED"/>
    <property type="match status" value="1"/>
</dbReference>
<feature type="domain" description="AprE-like long alpha-helical hairpin" evidence="6">
    <location>
        <begin position="163"/>
        <end position="348"/>
    </location>
</feature>
<sequence length="438" mass="48400">MTRALRSRTRSLTCAVLLGWTMLQCIGRSDAADGASPQQLAPGDRVQVIVFQQPEISGDFIVDGAGAVTIPLIGAIAVQDLTLGEAEKRITQRLAEGFIDRPVVSLKINEQRPVYVLGDVRSPGSYPYRYGASVLSAVALAGGIGMQEQAVAGNRSEFLQADERLQVAQATHRALFIRRLRLEAQRLGSAKFDLPRDTTYSRDDPDVARIFKEEQDLLAVQRAGHEQTLRLLRDQKPRLEAEIAGVRAQAEAEQTQLELLQEHIADYNKLVTTGLARRYAMIELQREEARHKGNLARFAADIARLENSIGEIGVRMQEAENEYMRRAMTELQETRSRLQELDITIPVAQELRETRFQQSRAALMGMVDASYAVAILRTRSGKEEVVRAEMSTRLLPGDIVEVRRNGTPGSPSPTMSLISGVAMQANSGQDASKAEPLD</sequence>
<accession>A0A370HQH9</accession>